<protein>
    <submittedName>
        <fullName evidence="1">Uncharacterized protein</fullName>
    </submittedName>
</protein>
<organism evidence="1 2">
    <name type="scientific">Trichinella spiralis</name>
    <name type="common">Trichina worm</name>
    <dbReference type="NCBI Taxonomy" id="6334"/>
    <lineage>
        <taxon>Eukaryota</taxon>
        <taxon>Metazoa</taxon>
        <taxon>Ecdysozoa</taxon>
        <taxon>Nematoda</taxon>
        <taxon>Enoplea</taxon>
        <taxon>Dorylaimia</taxon>
        <taxon>Trichinellida</taxon>
        <taxon>Trichinellidae</taxon>
        <taxon>Trichinella</taxon>
    </lineage>
</organism>
<sequence length="142" mass="16557">MSGKTAALPLKHSTYKLQYVDGVLLFCWRVGIVGNAYIDLTKEERQYRWYGEQLERPLPYLENFMPPLLMRKATFIDNVSQKCSSEITDNLSFTIIFTVEVDDSTRYRYLLNKPVVFTNSFSQKNALINHYGQIGTLQRMRS</sequence>
<dbReference type="OrthoDB" id="5928074at2759"/>
<name>A0A0V1ARC6_TRISP</name>
<dbReference type="AlphaFoldDB" id="A0A0V1ARC6"/>
<evidence type="ECO:0000313" key="2">
    <source>
        <dbReference type="Proteomes" id="UP000054776"/>
    </source>
</evidence>
<gene>
    <name evidence="1" type="ORF">T01_11263</name>
</gene>
<comment type="caution">
    <text evidence="1">The sequence shown here is derived from an EMBL/GenBank/DDBJ whole genome shotgun (WGS) entry which is preliminary data.</text>
</comment>
<dbReference type="EMBL" id="JYDH01000262">
    <property type="protein sequence ID" value="KRY27333.1"/>
    <property type="molecule type" value="Genomic_DNA"/>
</dbReference>
<proteinExistence type="predicted"/>
<evidence type="ECO:0000313" key="1">
    <source>
        <dbReference type="EMBL" id="KRY27333.1"/>
    </source>
</evidence>
<keyword evidence="2" id="KW-1185">Reference proteome</keyword>
<dbReference type="Proteomes" id="UP000054776">
    <property type="component" value="Unassembled WGS sequence"/>
</dbReference>
<accession>A0A0V1ARC6</accession>
<reference evidence="1 2" key="1">
    <citation type="submission" date="2015-01" db="EMBL/GenBank/DDBJ databases">
        <title>Evolution of Trichinella species and genotypes.</title>
        <authorList>
            <person name="Korhonen P.K."/>
            <person name="Edoardo P."/>
            <person name="Giuseppe L.R."/>
            <person name="Gasser R.B."/>
        </authorList>
    </citation>
    <scope>NUCLEOTIDE SEQUENCE [LARGE SCALE GENOMIC DNA]</scope>
    <source>
        <strain evidence="1">ISS3</strain>
    </source>
</reference>
<dbReference type="InParanoid" id="A0A0V1ARC6"/>